<dbReference type="Pfam" id="PF17001">
    <property type="entry name" value="T3SS_basalb_I"/>
    <property type="match status" value="1"/>
</dbReference>
<protein>
    <submittedName>
        <fullName evidence="1">Type III secretion system major needle protein, YscF/MxiH/PrgI family</fullName>
    </submittedName>
</protein>
<evidence type="ECO:0000313" key="2">
    <source>
        <dbReference type="Proteomes" id="UP000189545"/>
    </source>
</evidence>
<gene>
    <name evidence="1" type="ORF">Sps_00994</name>
</gene>
<dbReference type="NCBIfam" id="TIGR02497">
    <property type="entry name" value="yscI_hrpB_dom"/>
    <property type="match status" value="1"/>
</dbReference>
<accession>A0A1S6HKZ7</accession>
<reference evidence="1 2" key="1">
    <citation type="submission" date="2016-03" db="EMBL/GenBank/DDBJ databases">
        <title>Complete genome sequence of Shewanella psychrophila WP2, a deep sea bacterium isolated from west Pacific sediment.</title>
        <authorList>
            <person name="Xu G."/>
            <person name="Jian H."/>
        </authorList>
    </citation>
    <scope>NUCLEOTIDE SEQUENCE [LARGE SCALE GENOMIC DNA]</scope>
    <source>
        <strain evidence="1 2">WP2</strain>
    </source>
</reference>
<sequence>MEIQSVSQLAKAAAEQASKPDAVETDAGLADKFSQLMQLGTPAISQAANQVTQVGTSEPLMKAANMMHQTGKPQPLTGAIEGINPSPEAMLASQMLMGKAIVEVDLAAKTAGALSQSINKLVNMQ</sequence>
<dbReference type="EMBL" id="CP014782">
    <property type="protein sequence ID" value="AQS36183.1"/>
    <property type="molecule type" value="Genomic_DNA"/>
</dbReference>
<dbReference type="STRING" id="225848.Sps_00994"/>
<proteinExistence type="predicted"/>
<evidence type="ECO:0000313" key="1">
    <source>
        <dbReference type="EMBL" id="AQS36183.1"/>
    </source>
</evidence>
<organism evidence="1 2">
    <name type="scientific">Shewanella psychrophila</name>
    <dbReference type="NCBI Taxonomy" id="225848"/>
    <lineage>
        <taxon>Bacteria</taxon>
        <taxon>Pseudomonadati</taxon>
        <taxon>Pseudomonadota</taxon>
        <taxon>Gammaproteobacteria</taxon>
        <taxon>Alteromonadales</taxon>
        <taxon>Shewanellaceae</taxon>
        <taxon>Shewanella</taxon>
    </lineage>
</organism>
<dbReference type="GO" id="GO:0030254">
    <property type="term" value="P:protein secretion by the type III secretion system"/>
    <property type="evidence" value="ECO:0007669"/>
    <property type="project" value="InterPro"/>
</dbReference>
<dbReference type="KEGG" id="spsw:Sps_00994"/>
<dbReference type="InterPro" id="IPR012670">
    <property type="entry name" value="T3SS_YscI/HrpB"/>
</dbReference>
<dbReference type="RefSeq" id="WP_077751507.1">
    <property type="nucleotide sequence ID" value="NZ_CP014782.1"/>
</dbReference>
<dbReference type="AlphaFoldDB" id="A0A1S6HKZ7"/>
<dbReference type="OrthoDB" id="6267296at2"/>
<keyword evidence="2" id="KW-1185">Reference proteome</keyword>
<dbReference type="Proteomes" id="UP000189545">
    <property type="component" value="Chromosome"/>
</dbReference>
<name>A0A1S6HKZ7_9GAMM</name>